<dbReference type="EMBL" id="AYRZ02000005">
    <property type="protein sequence ID" value="PHT81818.1"/>
    <property type="molecule type" value="Genomic_DNA"/>
</dbReference>
<reference evidence="8 9" key="1">
    <citation type="journal article" date="2014" name="Nat. Genet.">
        <title>Genome sequence of the hot pepper provides insights into the evolution of pungency in Capsicum species.</title>
        <authorList>
            <person name="Kim S."/>
            <person name="Park M."/>
            <person name="Yeom S.I."/>
            <person name="Kim Y.M."/>
            <person name="Lee J.M."/>
            <person name="Lee H.A."/>
            <person name="Seo E."/>
            <person name="Choi J."/>
            <person name="Cheong K."/>
            <person name="Kim K.T."/>
            <person name="Jung K."/>
            <person name="Lee G.W."/>
            <person name="Oh S.K."/>
            <person name="Bae C."/>
            <person name="Kim S.B."/>
            <person name="Lee H.Y."/>
            <person name="Kim S.Y."/>
            <person name="Kim M.S."/>
            <person name="Kang B.C."/>
            <person name="Jo Y.D."/>
            <person name="Yang H.B."/>
            <person name="Jeong H.J."/>
            <person name="Kang W.H."/>
            <person name="Kwon J.K."/>
            <person name="Shin C."/>
            <person name="Lim J.Y."/>
            <person name="Park J.H."/>
            <person name="Huh J.H."/>
            <person name="Kim J.S."/>
            <person name="Kim B.D."/>
            <person name="Cohen O."/>
            <person name="Paran I."/>
            <person name="Suh M.C."/>
            <person name="Lee S.B."/>
            <person name="Kim Y.K."/>
            <person name="Shin Y."/>
            <person name="Noh S.J."/>
            <person name="Park J."/>
            <person name="Seo Y.S."/>
            <person name="Kwon S.Y."/>
            <person name="Kim H.A."/>
            <person name="Park J.M."/>
            <person name="Kim H.J."/>
            <person name="Choi S.B."/>
            <person name="Bosland P.W."/>
            <person name="Reeves G."/>
            <person name="Jo S.H."/>
            <person name="Lee B.W."/>
            <person name="Cho H.T."/>
            <person name="Choi H.S."/>
            <person name="Lee M.S."/>
            <person name="Yu Y."/>
            <person name="Do Choi Y."/>
            <person name="Park B.S."/>
            <person name="van Deynze A."/>
            <person name="Ashrafi H."/>
            <person name="Hill T."/>
            <person name="Kim W.T."/>
            <person name="Pai H.S."/>
            <person name="Ahn H.K."/>
            <person name="Yeam I."/>
            <person name="Giovannoni J.J."/>
            <person name="Rose J.K."/>
            <person name="Sorensen I."/>
            <person name="Lee S.J."/>
            <person name="Kim R.W."/>
            <person name="Choi I.Y."/>
            <person name="Choi B.S."/>
            <person name="Lim J.S."/>
            <person name="Lee Y.H."/>
            <person name="Choi D."/>
        </authorList>
    </citation>
    <scope>NUCLEOTIDE SEQUENCE [LARGE SCALE GENOMIC DNA]</scope>
    <source>
        <strain evidence="9">cv. CM334</strain>
    </source>
</reference>
<dbReference type="STRING" id="4072.A0A2G2ZII7"/>
<dbReference type="GO" id="GO:0004197">
    <property type="term" value="F:cysteine-type endopeptidase activity"/>
    <property type="evidence" value="ECO:0007669"/>
    <property type="project" value="InterPro"/>
</dbReference>
<comment type="caution">
    <text evidence="8">The sequence shown here is derived from an EMBL/GenBank/DDBJ whole genome shotgun (WGS) entry which is preliminary data.</text>
</comment>
<dbReference type="Pfam" id="PF08127">
    <property type="entry name" value="Propeptide_C1"/>
    <property type="match status" value="1"/>
</dbReference>
<gene>
    <name evidence="8" type="ORF">T459_14833</name>
</gene>
<keyword evidence="1" id="KW-0645">Protease</keyword>
<evidence type="ECO:0000259" key="7">
    <source>
        <dbReference type="Pfam" id="PF08127"/>
    </source>
</evidence>
<feature type="domain" description="Peptidase C1A propeptide" evidence="7">
    <location>
        <begin position="41"/>
        <end position="81"/>
    </location>
</feature>
<evidence type="ECO:0000256" key="6">
    <source>
        <dbReference type="SAM" id="SignalP"/>
    </source>
</evidence>
<dbReference type="Proteomes" id="UP000222542">
    <property type="component" value="Unassembled WGS sequence"/>
</dbReference>
<evidence type="ECO:0000256" key="5">
    <source>
        <dbReference type="ARBA" id="ARBA00023157"/>
    </source>
</evidence>
<dbReference type="InterPro" id="IPR012599">
    <property type="entry name" value="Propeptide_C1A"/>
</dbReference>
<keyword evidence="4" id="KW-0788">Thiol protease</keyword>
<protein>
    <recommendedName>
        <fullName evidence="7">Peptidase C1A propeptide domain-containing protein</fullName>
    </recommendedName>
</protein>
<evidence type="ECO:0000256" key="1">
    <source>
        <dbReference type="ARBA" id="ARBA00022670"/>
    </source>
</evidence>
<organism evidence="8 9">
    <name type="scientific">Capsicum annuum</name>
    <name type="common">Capsicum pepper</name>
    <dbReference type="NCBI Taxonomy" id="4072"/>
    <lineage>
        <taxon>Eukaryota</taxon>
        <taxon>Viridiplantae</taxon>
        <taxon>Streptophyta</taxon>
        <taxon>Embryophyta</taxon>
        <taxon>Tracheophyta</taxon>
        <taxon>Spermatophyta</taxon>
        <taxon>Magnoliopsida</taxon>
        <taxon>eudicotyledons</taxon>
        <taxon>Gunneridae</taxon>
        <taxon>Pentapetalae</taxon>
        <taxon>asterids</taxon>
        <taxon>lamiids</taxon>
        <taxon>Solanales</taxon>
        <taxon>Solanaceae</taxon>
        <taxon>Solanoideae</taxon>
        <taxon>Capsiceae</taxon>
        <taxon>Capsicum</taxon>
    </lineage>
</organism>
<dbReference type="Gramene" id="PHT81818">
    <property type="protein sequence ID" value="PHT81818"/>
    <property type="gene ID" value="T459_14833"/>
</dbReference>
<keyword evidence="9" id="KW-1185">Reference proteome</keyword>
<name>A0A2G2ZII7_CAPAN</name>
<dbReference type="GO" id="GO:0006508">
    <property type="term" value="P:proteolysis"/>
    <property type="evidence" value="ECO:0007669"/>
    <property type="project" value="UniProtKB-KW"/>
</dbReference>
<evidence type="ECO:0000256" key="2">
    <source>
        <dbReference type="ARBA" id="ARBA00022729"/>
    </source>
</evidence>
<dbReference type="Gene3D" id="3.90.70.10">
    <property type="entry name" value="Cysteine proteinases"/>
    <property type="match status" value="1"/>
</dbReference>
<keyword evidence="3" id="KW-0378">Hydrolase</keyword>
<evidence type="ECO:0000313" key="8">
    <source>
        <dbReference type="EMBL" id="PHT81818.1"/>
    </source>
</evidence>
<proteinExistence type="predicted"/>
<reference evidence="8 9" key="2">
    <citation type="journal article" date="2017" name="Genome Biol.">
        <title>New reference genome sequences of hot pepper reveal the massive evolution of plant disease-resistance genes by retroduplication.</title>
        <authorList>
            <person name="Kim S."/>
            <person name="Park J."/>
            <person name="Yeom S.I."/>
            <person name="Kim Y.M."/>
            <person name="Seo E."/>
            <person name="Kim K.T."/>
            <person name="Kim M.S."/>
            <person name="Lee J.M."/>
            <person name="Cheong K."/>
            <person name="Shin H.S."/>
            <person name="Kim S.B."/>
            <person name="Han K."/>
            <person name="Lee J."/>
            <person name="Park M."/>
            <person name="Lee H.A."/>
            <person name="Lee H.Y."/>
            <person name="Lee Y."/>
            <person name="Oh S."/>
            <person name="Lee J.H."/>
            <person name="Choi E."/>
            <person name="Choi E."/>
            <person name="Lee S.E."/>
            <person name="Jeon J."/>
            <person name="Kim H."/>
            <person name="Choi G."/>
            <person name="Song H."/>
            <person name="Lee J."/>
            <person name="Lee S.C."/>
            <person name="Kwon J.K."/>
            <person name="Lee H.Y."/>
            <person name="Koo N."/>
            <person name="Hong Y."/>
            <person name="Kim R.W."/>
            <person name="Kang W.H."/>
            <person name="Huh J.H."/>
            <person name="Kang B.C."/>
            <person name="Yang T.J."/>
            <person name="Lee Y.H."/>
            <person name="Bennetzen J.L."/>
            <person name="Choi D."/>
        </authorList>
    </citation>
    <scope>NUCLEOTIDE SEQUENCE [LARGE SCALE GENOMIC DNA]</scope>
    <source>
        <strain evidence="9">cv. CM334</strain>
    </source>
</reference>
<evidence type="ECO:0000313" key="9">
    <source>
        <dbReference type="Proteomes" id="UP000222542"/>
    </source>
</evidence>
<keyword evidence="5" id="KW-1015">Disulfide bond</keyword>
<feature type="chain" id="PRO_5013740526" description="Peptidase C1A propeptide domain-containing protein" evidence="6">
    <location>
        <begin position="28"/>
        <end position="110"/>
    </location>
</feature>
<dbReference type="AlphaFoldDB" id="A0A2G2ZII7"/>
<sequence length="110" mass="12527">MRKRMPTTMTMLLDILNKLFHLSQVVAQKPISKAKGESAILQESIIKEVNENPKAGWKAAFTLRFSNFTVSQFKLLLGVKPPREGDLEGIHVLTYPKFKELPKEFDARKA</sequence>
<keyword evidence="2 6" id="KW-0732">Signal</keyword>
<feature type="signal peptide" evidence="6">
    <location>
        <begin position="1"/>
        <end position="27"/>
    </location>
</feature>
<evidence type="ECO:0000256" key="3">
    <source>
        <dbReference type="ARBA" id="ARBA00022801"/>
    </source>
</evidence>
<evidence type="ECO:0000256" key="4">
    <source>
        <dbReference type="ARBA" id="ARBA00022807"/>
    </source>
</evidence>
<accession>A0A2G2ZII7</accession>